<dbReference type="GO" id="GO:0016301">
    <property type="term" value="F:kinase activity"/>
    <property type="evidence" value="ECO:0007669"/>
    <property type="project" value="InterPro"/>
</dbReference>
<dbReference type="GO" id="GO:0005524">
    <property type="term" value="F:ATP binding"/>
    <property type="evidence" value="ECO:0007669"/>
    <property type="project" value="InterPro"/>
</dbReference>
<dbReference type="PANTHER" id="PTHR10285">
    <property type="entry name" value="URIDINE KINASE"/>
    <property type="match status" value="1"/>
</dbReference>
<dbReference type="STRING" id="1392247.A0A3N4KP39"/>
<dbReference type="Gene3D" id="3.40.50.300">
    <property type="entry name" value="P-loop containing nucleotide triphosphate hydrolases"/>
    <property type="match status" value="1"/>
</dbReference>
<sequence>MPPHSSILISISGGSSAGKKTVLTGLESALRTASNNTLSITTLHQRDFLHPLTEAQHASAADGKLDLEKLGILPFPLPLPPPGGVGVYDLDFMAETISALLAGAGNVKVPVVDAQHRRGGERTVVEAPDVVIAEGCYLLTHRRLVELAGVKIFVDCDADVRLARKVVRDQETSKLPLDVILDQYVRHCKPAYEQTILPTKTVSDIILPAGAEGPGIELIAHGVMDDLKGRRRRPSLTLTSYSLKYNYYY</sequence>
<gene>
    <name evidence="2" type="ORF">P167DRAFT_566763</name>
</gene>
<evidence type="ECO:0000313" key="3">
    <source>
        <dbReference type="Proteomes" id="UP000277580"/>
    </source>
</evidence>
<dbReference type="InterPro" id="IPR027417">
    <property type="entry name" value="P-loop_NTPase"/>
</dbReference>
<feature type="domain" description="Phosphoribulokinase/uridine kinase" evidence="1">
    <location>
        <begin position="89"/>
        <end position="210"/>
    </location>
</feature>
<keyword evidence="2" id="KW-0378">Hydrolase</keyword>
<dbReference type="Proteomes" id="UP000277580">
    <property type="component" value="Unassembled WGS sequence"/>
</dbReference>
<accession>A0A3N4KP39</accession>
<organism evidence="2 3">
    <name type="scientific">Morchella conica CCBAS932</name>
    <dbReference type="NCBI Taxonomy" id="1392247"/>
    <lineage>
        <taxon>Eukaryota</taxon>
        <taxon>Fungi</taxon>
        <taxon>Dikarya</taxon>
        <taxon>Ascomycota</taxon>
        <taxon>Pezizomycotina</taxon>
        <taxon>Pezizomycetes</taxon>
        <taxon>Pezizales</taxon>
        <taxon>Morchellaceae</taxon>
        <taxon>Morchella</taxon>
    </lineage>
</organism>
<dbReference type="Pfam" id="PF00485">
    <property type="entry name" value="PRK"/>
    <property type="match status" value="1"/>
</dbReference>
<dbReference type="InParanoid" id="A0A3N4KP39"/>
<dbReference type="AlphaFoldDB" id="A0A3N4KP39"/>
<dbReference type="GO" id="GO:0016787">
    <property type="term" value="F:hydrolase activity"/>
    <property type="evidence" value="ECO:0007669"/>
    <property type="project" value="UniProtKB-KW"/>
</dbReference>
<dbReference type="EMBL" id="ML119145">
    <property type="protein sequence ID" value="RPB10111.1"/>
    <property type="molecule type" value="Genomic_DNA"/>
</dbReference>
<reference evidence="2 3" key="1">
    <citation type="journal article" date="2018" name="Nat. Ecol. Evol.">
        <title>Pezizomycetes genomes reveal the molecular basis of ectomycorrhizal truffle lifestyle.</title>
        <authorList>
            <person name="Murat C."/>
            <person name="Payen T."/>
            <person name="Noel B."/>
            <person name="Kuo A."/>
            <person name="Morin E."/>
            <person name="Chen J."/>
            <person name="Kohler A."/>
            <person name="Krizsan K."/>
            <person name="Balestrini R."/>
            <person name="Da Silva C."/>
            <person name="Montanini B."/>
            <person name="Hainaut M."/>
            <person name="Levati E."/>
            <person name="Barry K.W."/>
            <person name="Belfiori B."/>
            <person name="Cichocki N."/>
            <person name="Clum A."/>
            <person name="Dockter R.B."/>
            <person name="Fauchery L."/>
            <person name="Guy J."/>
            <person name="Iotti M."/>
            <person name="Le Tacon F."/>
            <person name="Lindquist E.A."/>
            <person name="Lipzen A."/>
            <person name="Malagnac F."/>
            <person name="Mello A."/>
            <person name="Molinier V."/>
            <person name="Miyauchi S."/>
            <person name="Poulain J."/>
            <person name="Riccioni C."/>
            <person name="Rubini A."/>
            <person name="Sitrit Y."/>
            <person name="Splivallo R."/>
            <person name="Traeger S."/>
            <person name="Wang M."/>
            <person name="Zifcakova L."/>
            <person name="Wipf D."/>
            <person name="Zambonelli A."/>
            <person name="Paolocci F."/>
            <person name="Nowrousian M."/>
            <person name="Ottonello S."/>
            <person name="Baldrian P."/>
            <person name="Spatafora J.W."/>
            <person name="Henrissat B."/>
            <person name="Nagy L.G."/>
            <person name="Aury J.M."/>
            <person name="Wincker P."/>
            <person name="Grigoriev I.V."/>
            <person name="Bonfante P."/>
            <person name="Martin F.M."/>
        </authorList>
    </citation>
    <scope>NUCLEOTIDE SEQUENCE [LARGE SCALE GENOMIC DNA]</scope>
    <source>
        <strain evidence="2 3">CCBAS932</strain>
    </source>
</reference>
<proteinExistence type="predicted"/>
<evidence type="ECO:0000313" key="2">
    <source>
        <dbReference type="EMBL" id="RPB10111.1"/>
    </source>
</evidence>
<dbReference type="OrthoDB" id="738517at2759"/>
<name>A0A3N4KP39_9PEZI</name>
<dbReference type="InterPro" id="IPR006083">
    <property type="entry name" value="PRK/URK"/>
</dbReference>
<keyword evidence="3" id="KW-1185">Reference proteome</keyword>
<evidence type="ECO:0000259" key="1">
    <source>
        <dbReference type="Pfam" id="PF00485"/>
    </source>
</evidence>
<dbReference type="SUPFAM" id="SSF52540">
    <property type="entry name" value="P-loop containing nucleoside triphosphate hydrolases"/>
    <property type="match status" value="1"/>
</dbReference>
<protein>
    <submittedName>
        <fullName evidence="2">P-loop containing nucleoside triphosphate hydrolase protein</fullName>
    </submittedName>
</protein>